<organism evidence="1 2">
    <name type="scientific">Candidatus Kaiserbacteria bacterium RIFCSPHIGHO2_02_FULL_49_16</name>
    <dbReference type="NCBI Taxonomy" id="1798490"/>
    <lineage>
        <taxon>Bacteria</taxon>
        <taxon>Candidatus Kaiseribacteriota</taxon>
    </lineage>
</organism>
<evidence type="ECO:0000313" key="1">
    <source>
        <dbReference type="EMBL" id="OGG60467.1"/>
    </source>
</evidence>
<accession>A0A1F6DGL2</accession>
<sequence>MKINIKELLDFFDDKKDSQKGDANALMAILGEDLNASAYKHFRKDKVDILAGSVLPVIKKNKSKKGKRLDRWMLYKKRGILFQCEIKNWAATALGGRKLPADASKIDIKETAKYHWESQLSTNLSKKPPKKNQKHPNGVSKVLLAMRKPNQYKNHSVEPLLIYWMPISSDKNGLKPLSAIPVRSLHLPIETEFSKLHIFSVSLYLRQLHKRGRGQKFINLEMPHFEHRMRLLSRFQNGR</sequence>
<dbReference type="EMBL" id="MFLD01000015">
    <property type="protein sequence ID" value="OGG60467.1"/>
    <property type="molecule type" value="Genomic_DNA"/>
</dbReference>
<protein>
    <recommendedName>
        <fullName evidence="3">Restriction endonuclease</fullName>
    </recommendedName>
</protein>
<gene>
    <name evidence="1" type="ORF">A3C86_01200</name>
</gene>
<name>A0A1F6DGL2_9BACT</name>
<dbReference type="AlphaFoldDB" id="A0A1F6DGL2"/>
<comment type="caution">
    <text evidence="1">The sequence shown here is derived from an EMBL/GenBank/DDBJ whole genome shotgun (WGS) entry which is preliminary data.</text>
</comment>
<dbReference type="Proteomes" id="UP000178042">
    <property type="component" value="Unassembled WGS sequence"/>
</dbReference>
<evidence type="ECO:0000313" key="2">
    <source>
        <dbReference type="Proteomes" id="UP000178042"/>
    </source>
</evidence>
<proteinExistence type="predicted"/>
<reference evidence="1 2" key="1">
    <citation type="journal article" date="2016" name="Nat. Commun.">
        <title>Thousands of microbial genomes shed light on interconnected biogeochemical processes in an aquifer system.</title>
        <authorList>
            <person name="Anantharaman K."/>
            <person name="Brown C.T."/>
            <person name="Hug L.A."/>
            <person name="Sharon I."/>
            <person name="Castelle C.J."/>
            <person name="Probst A.J."/>
            <person name="Thomas B.C."/>
            <person name="Singh A."/>
            <person name="Wilkins M.J."/>
            <person name="Karaoz U."/>
            <person name="Brodie E.L."/>
            <person name="Williams K.H."/>
            <person name="Hubbard S.S."/>
            <person name="Banfield J.F."/>
        </authorList>
    </citation>
    <scope>NUCLEOTIDE SEQUENCE [LARGE SCALE GENOMIC DNA]</scope>
</reference>
<evidence type="ECO:0008006" key="3">
    <source>
        <dbReference type="Google" id="ProtNLM"/>
    </source>
</evidence>